<name>A0ABS0SCJ6_9HYPH</name>
<gene>
    <name evidence="1" type="ORF">IOD40_06765</name>
</gene>
<protein>
    <submittedName>
        <fullName evidence="1">Uncharacterized protein</fullName>
    </submittedName>
</protein>
<keyword evidence="2" id="KW-1185">Reference proteome</keyword>
<sequence>MPLVKLELKPGINTNDTALANEGGYVAGNRMRGWQGRAQPIGGWRSRTTQVVDGLCRASHAWSTHEGATCIAYGTSEGLFGEYNGNLRDITGPIHETTLQDVFSTTNGSEIVTVHLPFHGLVEGQDVVFSHHQMAVAGLTIEGTYTIKSVPTRGSFTIEHASNADADVENGGGYVDFRADLMPGLVSDPLTGYGTGGYSEGPYGSSGNRPGMRQWTLANWGEYLLANACGYGLWEWQPYANYPELAYNGEFANADGWGLGTGWSIASGKATKAAGTGSALSQSVEDLVKGGITVRVTFTVTRTAGTLKFRVNAGATPAVIDVGPASSPISKSGTYTRTFRMPALAKDVVWEADSAFAGSVEDVSYHLEDKAIRITTAPPVIDAMYVNTNGIVVALGTTSVDEGTYDPTLVRTSDLGNNRAWVPDEGSYASFFNVRGIGGRLAKGIATRQQDIIAGDDGVASLQFTGDPQDPFTVNILGTGCGVVARHAMVEQNGFVFWAAEKNFYIFRGVGATSLGIPEILPCPISKDLFDNIERRQSAKSHMGIVPAFSELWFFYPDQRDGDECSRAVSYSWTEGHWHTHKLARTTWCSSGIFPNPLGVAPNGRLYNHEVGTSANGANLDAWIETGDLDIGDGDTLLALTSLMPDFASMEGQVAFTILSKLYPHQKDPKQTGPFIITPTTERVNFRVMTRQVRFRFGNGTANTFWRMGAHRIDLNQTKARR</sequence>
<evidence type="ECO:0000313" key="1">
    <source>
        <dbReference type="EMBL" id="MBI1620365.1"/>
    </source>
</evidence>
<comment type="caution">
    <text evidence="1">The sequence shown here is derived from an EMBL/GenBank/DDBJ whole genome shotgun (WGS) entry which is preliminary data.</text>
</comment>
<proteinExistence type="predicted"/>
<dbReference type="Gene3D" id="2.40.30.20">
    <property type="match status" value="1"/>
</dbReference>
<dbReference type="RefSeq" id="WP_198475654.1">
    <property type="nucleotide sequence ID" value="NZ_JADGMQ010000003.1"/>
</dbReference>
<organism evidence="1 2">
    <name type="scientific">Aquamicrobium zhengzhouense</name>
    <dbReference type="NCBI Taxonomy" id="2781738"/>
    <lineage>
        <taxon>Bacteria</taxon>
        <taxon>Pseudomonadati</taxon>
        <taxon>Pseudomonadota</taxon>
        <taxon>Alphaproteobacteria</taxon>
        <taxon>Hyphomicrobiales</taxon>
        <taxon>Phyllobacteriaceae</taxon>
        <taxon>Aquamicrobium</taxon>
    </lineage>
</organism>
<dbReference type="Proteomes" id="UP000601789">
    <property type="component" value="Unassembled WGS sequence"/>
</dbReference>
<accession>A0ABS0SCJ6</accession>
<dbReference type="InterPro" id="IPR023366">
    <property type="entry name" value="ATP_synth_asu-like_sf"/>
</dbReference>
<evidence type="ECO:0000313" key="2">
    <source>
        <dbReference type="Proteomes" id="UP000601789"/>
    </source>
</evidence>
<reference evidence="1 2" key="1">
    <citation type="submission" date="2020-10" db="EMBL/GenBank/DDBJ databases">
        <title>Aquamicrobium zhengzhouensis sp. nov., a exopolysaccharide producing bacterium isolated from farmland soil.</title>
        <authorList>
            <person name="Wang X."/>
        </authorList>
    </citation>
    <scope>NUCLEOTIDE SEQUENCE [LARGE SCALE GENOMIC DNA]</scope>
    <source>
        <strain evidence="2">cd-1</strain>
    </source>
</reference>
<dbReference type="EMBL" id="JADGMQ010000003">
    <property type="protein sequence ID" value="MBI1620365.1"/>
    <property type="molecule type" value="Genomic_DNA"/>
</dbReference>